<dbReference type="EMBL" id="DF970145">
    <property type="protein sequence ID" value="GAP65039.1"/>
    <property type="molecule type" value="Genomic_DNA"/>
</dbReference>
<evidence type="ECO:0000256" key="1">
    <source>
        <dbReference type="SAM" id="SignalP"/>
    </source>
</evidence>
<name>A0A0K8QJM8_9GAMM</name>
<gene>
    <name evidence="2" type="ORF">MBSD_0561</name>
    <name evidence="3" type="ORF">MBSD_n0327</name>
</gene>
<feature type="signal peptide" evidence="1">
    <location>
        <begin position="1"/>
        <end position="17"/>
    </location>
</feature>
<reference evidence="2" key="1">
    <citation type="submission" date="2015-03" db="EMBL/GenBank/DDBJ databases">
        <title>Draft genome sequence of Mizugakiibacter sediminis skMP5.</title>
        <authorList>
            <person name="Watanabe T."/>
            <person name="Kojima H."/>
            <person name="Fukui M."/>
        </authorList>
    </citation>
    <scope>NUCLEOTIDE SEQUENCE</scope>
    <source>
        <strain evidence="2">SkMP5</strain>
    </source>
</reference>
<dbReference type="RefSeq" id="WP_148667786.1">
    <property type="nucleotide sequence ID" value="NZ_DF970145.1"/>
</dbReference>
<protein>
    <submittedName>
        <fullName evidence="3">E3 ubiquitin-protein ligase</fullName>
    </submittedName>
</protein>
<keyword evidence="4" id="KW-1185">Reference proteome</keyword>
<sequence length="110" mass="10685">MKTGALTSLTASFLVLAAATFVALHMVRVAPPAAMPAAPAALGSPATSPAPQPAVTLPTVTVRPSRADWEAAGIAAPSSGGMAAAGGGAGLNLSMPYYSFGGRLAHAGKD</sequence>
<dbReference type="STRING" id="1475481.GCA_000953855_00331"/>
<reference evidence="3" key="2">
    <citation type="submission" date="2015-08" db="EMBL/GenBank/DDBJ databases">
        <title>Complete DNA Sequence of Pseudomonas syringae pv. actinidiae, the Causal Agent of Kiwifruit Canker Disease.</title>
        <authorList>
            <person name="Rikkerink E.H.A."/>
            <person name="Fineran P.C."/>
        </authorList>
    </citation>
    <scope>NUCLEOTIDE SEQUENCE</scope>
    <source>
        <strain evidence="3">SkMP5</strain>
    </source>
</reference>
<evidence type="ECO:0000313" key="4">
    <source>
        <dbReference type="Proteomes" id="UP000253740"/>
    </source>
</evidence>
<dbReference type="Proteomes" id="UP000253740">
    <property type="component" value="Unassembled WGS sequence"/>
</dbReference>
<evidence type="ECO:0000313" key="3">
    <source>
        <dbReference type="EMBL" id="GAP65039.1"/>
    </source>
</evidence>
<dbReference type="AlphaFoldDB" id="A0A0K8QJM8"/>
<organism evidence="3">
    <name type="scientific">Mizugakiibacter sediminis</name>
    <dbReference type="NCBI Taxonomy" id="1475481"/>
    <lineage>
        <taxon>Bacteria</taxon>
        <taxon>Pseudomonadati</taxon>
        <taxon>Pseudomonadota</taxon>
        <taxon>Gammaproteobacteria</taxon>
        <taxon>Lysobacterales</taxon>
        <taxon>Rhodanobacteraceae</taxon>
        <taxon>Mizugakiibacter</taxon>
    </lineage>
</organism>
<evidence type="ECO:0000313" key="2">
    <source>
        <dbReference type="EMBL" id="GAN44044.1"/>
    </source>
</evidence>
<proteinExistence type="predicted"/>
<dbReference type="EMBL" id="DF952378">
    <property type="protein sequence ID" value="GAN44044.1"/>
    <property type="molecule type" value="Genomic_DNA"/>
</dbReference>
<dbReference type="HOGENOM" id="CLU_2168096_0_0_6"/>
<accession>A0A0K8QJM8</accession>
<feature type="chain" id="PRO_5007415034" evidence="1">
    <location>
        <begin position="18"/>
        <end position="110"/>
    </location>
</feature>
<keyword evidence="1" id="KW-0732">Signal</keyword>